<feature type="domain" description="Solute-binding protein family 5" evidence="5">
    <location>
        <begin position="89"/>
        <end position="452"/>
    </location>
</feature>
<accession>A0AA41R379</accession>
<feature type="chain" id="PRO_5041273873" evidence="4">
    <location>
        <begin position="39"/>
        <end position="537"/>
    </location>
</feature>
<gene>
    <name evidence="6" type="ORF">MRX98_06635</name>
</gene>
<keyword evidence="3 4" id="KW-0732">Signal</keyword>
<dbReference type="InterPro" id="IPR039424">
    <property type="entry name" value="SBP_5"/>
</dbReference>
<dbReference type="Proteomes" id="UP001165427">
    <property type="component" value="Unassembled WGS sequence"/>
</dbReference>
<sequence>MKRRNRVSRSLNPRIRSAMLLPAAILILSLALAYTAWAAAEPQYGGTYRIHSTPIRSLDPHMETASQTTMVTVNTNNGLLCFSPDMTGVEPDLAESWRQIDDLTYEFKLHKGVRFHDVPPVNGRELTAADVKYSIERIAGMHGRASDFKHSYYFEGKIDSIETPDDHTVIIKTKKPYAAFLKYIASPWSAIVAKEVVEQFGDLKRHAIGTGPFILKEYVMGSHVTLVKNPDYFKAGKPYLDGIHIRIMTDPSSVVSAFIAGRLDGAQVTYHFMPTIKKQVPDTIVEQLEGTYMWTLRCPPWIEGVKPLQPPFDKPEVRQAIAMAIDKQRLLELAWGGFGKTQVGPVPSAAIYSLSQEDQVPYDPEKAKALLAQAGYPDGFSAELMTWNLSYMTQPAQILQQMLKEVGIEIKLNLLEFAQYFNRAYRFDYEMALHLMTAGVDPEEWLIPYYGKVEEATYYKWSNPELWDMIDRQQHIMDPAQRETLIKEIQRKVIADAPNLFLYTQDRFLIRKPNVHLKRYLLDVQGLMGEYIWMAQQ</sequence>
<proteinExistence type="inferred from homology"/>
<name>A0AA41R379_9BACT</name>
<dbReference type="RefSeq" id="WP_246904145.1">
    <property type="nucleotide sequence ID" value="NZ_JALJRB010000005.1"/>
</dbReference>
<keyword evidence="7" id="KW-1185">Reference proteome</keyword>
<dbReference type="GO" id="GO:1904680">
    <property type="term" value="F:peptide transmembrane transporter activity"/>
    <property type="evidence" value="ECO:0007669"/>
    <property type="project" value="TreeGrafter"/>
</dbReference>
<dbReference type="InterPro" id="IPR030678">
    <property type="entry name" value="Peptide/Ni-bd"/>
</dbReference>
<evidence type="ECO:0000256" key="1">
    <source>
        <dbReference type="ARBA" id="ARBA00005695"/>
    </source>
</evidence>
<evidence type="ECO:0000256" key="4">
    <source>
        <dbReference type="SAM" id="SignalP"/>
    </source>
</evidence>
<dbReference type="GO" id="GO:0015833">
    <property type="term" value="P:peptide transport"/>
    <property type="evidence" value="ECO:0007669"/>
    <property type="project" value="TreeGrafter"/>
</dbReference>
<reference evidence="6" key="1">
    <citation type="submission" date="2022-04" db="EMBL/GenBank/DDBJ databases">
        <title>Desulfatitalea alkaliphila sp. nov., a novel anaerobic sulfate-reducing bacterium isolated from terrestrial mud volcano, Taman Peninsula, Russia.</title>
        <authorList>
            <person name="Khomyakova M.A."/>
            <person name="Merkel A.Y."/>
            <person name="Slobodkin A.I."/>
        </authorList>
    </citation>
    <scope>NUCLEOTIDE SEQUENCE</scope>
    <source>
        <strain evidence="6">M08but</strain>
    </source>
</reference>
<protein>
    <submittedName>
        <fullName evidence="6">ABC transporter substrate-binding protein</fullName>
    </submittedName>
</protein>
<evidence type="ECO:0000256" key="3">
    <source>
        <dbReference type="ARBA" id="ARBA00022729"/>
    </source>
</evidence>
<dbReference type="EMBL" id="JALJRB010000005">
    <property type="protein sequence ID" value="MCJ8500245.1"/>
    <property type="molecule type" value="Genomic_DNA"/>
</dbReference>
<evidence type="ECO:0000259" key="5">
    <source>
        <dbReference type="Pfam" id="PF00496"/>
    </source>
</evidence>
<dbReference type="GO" id="GO:0030288">
    <property type="term" value="C:outer membrane-bounded periplasmic space"/>
    <property type="evidence" value="ECO:0007669"/>
    <property type="project" value="UniProtKB-ARBA"/>
</dbReference>
<evidence type="ECO:0000313" key="7">
    <source>
        <dbReference type="Proteomes" id="UP001165427"/>
    </source>
</evidence>
<dbReference type="InterPro" id="IPR000914">
    <property type="entry name" value="SBP_5_dom"/>
</dbReference>
<organism evidence="6 7">
    <name type="scientific">Desulfatitalea alkaliphila</name>
    <dbReference type="NCBI Taxonomy" id="2929485"/>
    <lineage>
        <taxon>Bacteria</taxon>
        <taxon>Pseudomonadati</taxon>
        <taxon>Thermodesulfobacteriota</taxon>
        <taxon>Desulfobacteria</taxon>
        <taxon>Desulfobacterales</taxon>
        <taxon>Desulfosarcinaceae</taxon>
        <taxon>Desulfatitalea</taxon>
    </lineage>
</organism>
<dbReference type="Gene3D" id="3.10.105.10">
    <property type="entry name" value="Dipeptide-binding Protein, Domain 3"/>
    <property type="match status" value="1"/>
</dbReference>
<comment type="similarity">
    <text evidence="1">Belongs to the bacterial solute-binding protein 5 family.</text>
</comment>
<keyword evidence="2" id="KW-0813">Transport</keyword>
<dbReference type="PANTHER" id="PTHR30290">
    <property type="entry name" value="PERIPLASMIC BINDING COMPONENT OF ABC TRANSPORTER"/>
    <property type="match status" value="1"/>
</dbReference>
<feature type="signal peptide" evidence="4">
    <location>
        <begin position="1"/>
        <end position="38"/>
    </location>
</feature>
<dbReference type="Pfam" id="PF00496">
    <property type="entry name" value="SBP_bac_5"/>
    <property type="match status" value="1"/>
</dbReference>
<dbReference type="Gene3D" id="3.40.190.10">
    <property type="entry name" value="Periplasmic binding protein-like II"/>
    <property type="match status" value="1"/>
</dbReference>
<dbReference type="PIRSF" id="PIRSF002741">
    <property type="entry name" value="MppA"/>
    <property type="match status" value="1"/>
</dbReference>
<dbReference type="AlphaFoldDB" id="A0AA41R379"/>
<evidence type="ECO:0000256" key="2">
    <source>
        <dbReference type="ARBA" id="ARBA00022448"/>
    </source>
</evidence>
<comment type="caution">
    <text evidence="6">The sequence shown here is derived from an EMBL/GenBank/DDBJ whole genome shotgun (WGS) entry which is preliminary data.</text>
</comment>
<dbReference type="SUPFAM" id="SSF53850">
    <property type="entry name" value="Periplasmic binding protein-like II"/>
    <property type="match status" value="1"/>
</dbReference>
<evidence type="ECO:0000313" key="6">
    <source>
        <dbReference type="EMBL" id="MCJ8500245.1"/>
    </source>
</evidence>
<dbReference type="GO" id="GO:0043190">
    <property type="term" value="C:ATP-binding cassette (ABC) transporter complex"/>
    <property type="evidence" value="ECO:0007669"/>
    <property type="project" value="InterPro"/>
</dbReference>
<dbReference type="CDD" id="cd00995">
    <property type="entry name" value="PBP2_NikA_DppA_OppA_like"/>
    <property type="match status" value="1"/>
</dbReference>
<dbReference type="PANTHER" id="PTHR30290:SF9">
    <property type="entry name" value="OLIGOPEPTIDE-BINDING PROTEIN APPA"/>
    <property type="match status" value="1"/>
</dbReference>